<dbReference type="EMBL" id="MH560358">
    <property type="protein sequence ID" value="AXF53401.1"/>
    <property type="molecule type" value="Genomic_DNA"/>
</dbReference>
<dbReference type="KEGG" id="vg:65115050"/>
<protein>
    <submittedName>
        <fullName evidence="1">Uncharacterized protein</fullName>
    </submittedName>
</protein>
<evidence type="ECO:0000313" key="2">
    <source>
        <dbReference type="Proteomes" id="UP000259557"/>
    </source>
</evidence>
<accession>A0A345BSI0</accession>
<proteinExistence type="predicted"/>
<dbReference type="Proteomes" id="UP000259557">
    <property type="component" value="Segment"/>
</dbReference>
<evidence type="ECO:0000313" key="1">
    <source>
        <dbReference type="EMBL" id="AXF53401.1"/>
    </source>
</evidence>
<dbReference type="GeneID" id="65115050"/>
<dbReference type="RefSeq" id="YP_010097387.1">
    <property type="nucleotide sequence ID" value="NC_055757.1"/>
</dbReference>
<keyword evidence="2" id="KW-1185">Reference proteome</keyword>
<sequence>MNIDIDLELESKDLIYAACISAVNGIIERRKRRNFADDLDSIVSINLGRQTGHTDATIKLYDHYTRKGYSVFIVSTTREHAKTIRDRGRGENVNISNVDCTSIRTFLNPITWRGRSLDKTIFILDTTMRGFTDSVLQFLELNRLSVGMGNVEDQPIFIGLGIN</sequence>
<name>A0A345BSI0_9CAUD</name>
<organism evidence="1 2">
    <name type="scientific">Escherichia virus KFS-EC</name>
    <dbReference type="NCBI Taxonomy" id="2250214"/>
    <lineage>
        <taxon>Viruses</taxon>
        <taxon>Duplodnaviria</taxon>
        <taxon>Heunggongvirae</taxon>
        <taxon>Uroviricota</taxon>
        <taxon>Caudoviricetes</taxon>
        <taxon>Pantevenvirales</taxon>
        <taxon>Straboviridae</taxon>
        <taxon>Krischvirus</taxon>
        <taxon>Krischvirus kfsec</taxon>
    </lineage>
</organism>
<reference evidence="1 2" key="1">
    <citation type="submission" date="2018-07" db="EMBL/GenBank/DDBJ databases">
        <title>Characterization of a Novel Bacteriophage Infecting Escherichia coli O157:H7 for a Biocontrol Agent.</title>
        <authorList>
            <person name="Lee C."/>
            <person name="Choi I.Y."/>
            <person name="Park D.H."/>
            <person name="Park M.-K."/>
        </authorList>
    </citation>
    <scope>NUCLEOTIDE SEQUENCE [LARGE SCALE GENOMIC DNA]</scope>
</reference>